<reference evidence="4" key="1">
    <citation type="journal article" date="2015" name="Proc. Natl. Acad. Sci. U.S.A.">
        <title>Genome sequence of the Asian Tiger mosquito, Aedes albopictus, reveals insights into its biology, genetics, and evolution.</title>
        <authorList>
            <person name="Chen X.G."/>
            <person name="Jiang X."/>
            <person name="Gu J."/>
            <person name="Xu M."/>
            <person name="Wu Y."/>
            <person name="Deng Y."/>
            <person name="Zhang C."/>
            <person name="Bonizzoni M."/>
            <person name="Dermauw W."/>
            <person name="Vontas J."/>
            <person name="Armbruster P."/>
            <person name="Huang X."/>
            <person name="Yang Y."/>
            <person name="Zhang H."/>
            <person name="He W."/>
            <person name="Peng H."/>
            <person name="Liu Y."/>
            <person name="Wu K."/>
            <person name="Chen J."/>
            <person name="Lirakis M."/>
            <person name="Topalis P."/>
            <person name="Van Leeuwen T."/>
            <person name="Hall A.B."/>
            <person name="Jiang X."/>
            <person name="Thorpe C."/>
            <person name="Mueller R.L."/>
            <person name="Sun C."/>
            <person name="Waterhouse R.M."/>
            <person name="Yan G."/>
            <person name="Tu Z.J."/>
            <person name="Fang X."/>
            <person name="James A.A."/>
        </authorList>
    </citation>
    <scope>NUCLEOTIDE SEQUENCE [LARGE SCALE GENOMIC DNA]</scope>
    <source>
        <strain evidence="4">Foshan</strain>
    </source>
</reference>
<evidence type="ECO:0000256" key="1">
    <source>
        <dbReference type="SAM" id="MobiDB-lite"/>
    </source>
</evidence>
<name>A0ABM1Y5Z1_AEDAL</name>
<accession>A0ABM1Y5Z1</accession>
<feature type="compositionally biased region" description="Low complexity" evidence="1">
    <location>
        <begin position="235"/>
        <end position="246"/>
    </location>
</feature>
<dbReference type="Proteomes" id="UP000069940">
    <property type="component" value="Unassembled WGS sequence"/>
</dbReference>
<feature type="region of interest" description="Disordered" evidence="1">
    <location>
        <begin position="30"/>
        <end position="54"/>
    </location>
</feature>
<dbReference type="GeneID" id="109404501"/>
<dbReference type="InterPro" id="IPR048998">
    <property type="entry name" value="STPR"/>
</dbReference>
<evidence type="ECO:0000313" key="4">
    <source>
        <dbReference type="Proteomes" id="UP000069940"/>
    </source>
</evidence>
<feature type="region of interest" description="Disordered" evidence="1">
    <location>
        <begin position="313"/>
        <end position="351"/>
    </location>
</feature>
<feature type="compositionally biased region" description="Polar residues" evidence="1">
    <location>
        <begin position="338"/>
        <end position="351"/>
    </location>
</feature>
<evidence type="ECO:0000259" key="2">
    <source>
        <dbReference type="Pfam" id="PF21107"/>
    </source>
</evidence>
<dbReference type="RefSeq" id="XP_019532940.2">
    <property type="nucleotide sequence ID" value="XM_019677395.3"/>
</dbReference>
<keyword evidence="4" id="KW-1185">Reference proteome</keyword>
<feature type="compositionally biased region" description="Polar residues" evidence="1">
    <location>
        <begin position="199"/>
        <end position="223"/>
    </location>
</feature>
<protein>
    <recommendedName>
        <fullName evidence="2">STPR domain-containing protein</fullName>
    </recommendedName>
</protein>
<organism evidence="3 4">
    <name type="scientific">Aedes albopictus</name>
    <name type="common">Asian tiger mosquito</name>
    <name type="synonym">Stegomyia albopicta</name>
    <dbReference type="NCBI Taxonomy" id="7160"/>
    <lineage>
        <taxon>Eukaryota</taxon>
        <taxon>Metazoa</taxon>
        <taxon>Ecdysozoa</taxon>
        <taxon>Arthropoda</taxon>
        <taxon>Hexapoda</taxon>
        <taxon>Insecta</taxon>
        <taxon>Pterygota</taxon>
        <taxon>Neoptera</taxon>
        <taxon>Endopterygota</taxon>
        <taxon>Diptera</taxon>
        <taxon>Nematocera</taxon>
        <taxon>Culicoidea</taxon>
        <taxon>Culicidae</taxon>
        <taxon>Culicinae</taxon>
        <taxon>Aedini</taxon>
        <taxon>Aedes</taxon>
        <taxon>Stegomyia</taxon>
    </lineage>
</organism>
<feature type="region of interest" description="Disordered" evidence="1">
    <location>
        <begin position="197"/>
        <end position="265"/>
    </location>
</feature>
<dbReference type="EnsemblMetazoa" id="AALFPA23_006044.R7815">
    <property type="protein sequence ID" value="AALFPA23_006044.P7815"/>
    <property type="gene ID" value="AALFPA23_006044"/>
</dbReference>
<dbReference type="Pfam" id="PF21107">
    <property type="entry name" value="STPRs"/>
    <property type="match status" value="1"/>
</dbReference>
<proteinExistence type="predicted"/>
<reference evidence="3" key="2">
    <citation type="submission" date="2025-05" db="UniProtKB">
        <authorList>
            <consortium name="EnsemblMetazoa"/>
        </authorList>
    </citation>
    <scope>IDENTIFICATION</scope>
    <source>
        <strain evidence="3">Foshan</strain>
    </source>
</reference>
<sequence>MNPSFPVHQPNIYNIMPPQLPQIPQLPQLPQIPLQVPPTPPVPTSASTTPPPLTKAQRRMLGESEAARAKRLAKNAERMRQKRATESYDEYKIRLAKNAEANRRRRQNESDAERALRHMRNAMRQRLRRAMETPDQKAIRKAKLAQRMREIRATETPDQRKIRLEKAAARARHKFLTESSEERMERNRKKAEYARLFRNNKQQNQPAQEQVQDLTPMKNTNPNEIKAEQQPPPQTNATNTTHHNPTVIPQNPEPAPPICRDQPYPPASKNYPINYHEFGAAFPTFFNYPHLKNGQQSSYSPVYPSQSYYPDLSVPTHYGTKNDRTTFPAEKPPECVQPSHQNHLKGTTQKN</sequence>
<feature type="compositionally biased region" description="Pro residues" evidence="1">
    <location>
        <begin position="35"/>
        <end position="53"/>
    </location>
</feature>
<feature type="domain" description="STPR" evidence="2">
    <location>
        <begin position="113"/>
        <end position="186"/>
    </location>
</feature>
<evidence type="ECO:0000313" key="3">
    <source>
        <dbReference type="EnsemblMetazoa" id="AALFPA23_006044.P7815"/>
    </source>
</evidence>